<feature type="compositionally biased region" description="Polar residues" evidence="1">
    <location>
        <begin position="349"/>
        <end position="358"/>
    </location>
</feature>
<feature type="region of interest" description="Disordered" evidence="1">
    <location>
        <begin position="602"/>
        <end position="833"/>
    </location>
</feature>
<feature type="compositionally biased region" description="Basic and acidic residues" evidence="1">
    <location>
        <begin position="747"/>
        <end position="771"/>
    </location>
</feature>
<feature type="compositionally biased region" description="Basic and acidic residues" evidence="1">
    <location>
        <begin position="12"/>
        <end position="23"/>
    </location>
</feature>
<name>A0AAX4KCN4_9TREE</name>
<dbReference type="RefSeq" id="XP_066081906.1">
    <property type="nucleotide sequence ID" value="XM_066225809.1"/>
</dbReference>
<sequence>MPIQTLAQQFKESLERHKQDPGRSETPVSLYDKRRNFSYNAKYNRLPPNAEGRKLYQEMQAKREKERGAKEQTIKEKFGISMNDVENTKKNDIWNKHYVQRRPTTLSSQATRYTPSWLKLAADKSDVTGLMAAYARRHEVESSKPQEDNYISEARRRGDSFHGLPPAPTPSLLPQQLPYHQYQENNIGYGASNQTRTDVHQGQPNILLHPSQAHQQHQYPENQQPLHVHQPRPHPTLPQQPFQHDPDLTQQNSFSFQDRYPLYNNQLVSDDQRCYIDQSTARYPALPSTSSYPGTASNIHPQSWQNGGDETHHSTQAISSFQPFDGYTSDATSTPQRDNKFFNVPHYPSSESSHSQQPFYPESGGSALDHHHGANHSIPGPPYKAQQYPTTSMNIPQYQQMSNQEQYSQTSSTQQFYNPEPDHMVLPGNPYYQTSPTSQILTPKNGEHHVRFRSTPEVFHLPPPQSHADLSGNIQDGSGMTPTSSHQVRQILHDIHSQYQNQLAHPQPSPGWTDTTSTKWYEPVSDSLPAHGQAANRSAPPPGLQQAHEEIVKLRKAKRQREFSQSGEPRRLSVKVVNDLERIADETVDGLDLLRPDMLNLEDQPHGDISMSSDHTHLSSHPQTPEERCQHRSPHTQNHRWSRNNSRRPHSHHDKYYTDDTEIGADSDSYTSDTTPSTTEDDDAYCPSTHSRESGGPYRSHHSDSSNYSQRTKLSTKRRRTTSKHHRRKYGSQRRKRARYTHSPSGRYERFEDTTKDSTDTSNQTDERYDPDVDVDIDEDMEEDPLPPRQKIPKPVKPLSAIANTVRLPPTTKTSKPKSTTRGQASMMAQVRKAQVPITDTGKRRKRNIRIPSPAQTVLGEDIEVFSNDEDEEQADDEIIQDYIDEIQTNTVKARGRWLRDYEERDRLSTVEEENEEQEDKTEAHGGDTHREHDGVQVDERTEEDKFWGEGGDLGFKIWRDGY</sequence>
<feature type="compositionally biased region" description="Basic residues" evidence="1">
    <location>
        <begin position="631"/>
        <end position="653"/>
    </location>
</feature>
<gene>
    <name evidence="2" type="ORF">V865_001997</name>
</gene>
<organism evidence="2 3">
    <name type="scientific">Kwoniella europaea PYCC6329</name>
    <dbReference type="NCBI Taxonomy" id="1423913"/>
    <lineage>
        <taxon>Eukaryota</taxon>
        <taxon>Fungi</taxon>
        <taxon>Dikarya</taxon>
        <taxon>Basidiomycota</taxon>
        <taxon>Agaricomycotina</taxon>
        <taxon>Tremellomycetes</taxon>
        <taxon>Tremellales</taxon>
        <taxon>Cryptococcaceae</taxon>
        <taxon>Kwoniella</taxon>
    </lineage>
</organism>
<feature type="region of interest" description="Disordered" evidence="1">
    <location>
        <begin position="284"/>
        <end position="425"/>
    </location>
</feature>
<evidence type="ECO:0000313" key="3">
    <source>
        <dbReference type="Proteomes" id="UP001358614"/>
    </source>
</evidence>
<feature type="compositionally biased region" description="Polar residues" evidence="1">
    <location>
        <begin position="212"/>
        <end position="225"/>
    </location>
</feature>
<dbReference type="EMBL" id="CP144089">
    <property type="protein sequence ID" value="WWD03939.1"/>
    <property type="molecule type" value="Genomic_DNA"/>
</dbReference>
<protein>
    <submittedName>
        <fullName evidence="2">Uncharacterized protein</fullName>
    </submittedName>
</protein>
<feature type="region of interest" description="Disordered" evidence="1">
    <location>
        <begin position="1"/>
        <end position="31"/>
    </location>
</feature>
<proteinExistence type="predicted"/>
<dbReference type="AlphaFoldDB" id="A0AAX4KCN4"/>
<dbReference type="Proteomes" id="UP001358614">
    <property type="component" value="Chromosome 1"/>
</dbReference>
<feature type="compositionally biased region" description="Polar residues" evidence="1">
    <location>
        <begin position="239"/>
        <end position="251"/>
    </location>
</feature>
<dbReference type="GeneID" id="91100801"/>
<evidence type="ECO:0000256" key="1">
    <source>
        <dbReference type="SAM" id="MobiDB-lite"/>
    </source>
</evidence>
<reference evidence="2 3" key="1">
    <citation type="submission" date="2024-01" db="EMBL/GenBank/DDBJ databases">
        <title>Comparative genomics of Cryptococcus and Kwoniella reveals pathogenesis evolution and contrasting modes of karyotype evolution via chromosome fusion or intercentromeric recombination.</title>
        <authorList>
            <person name="Coelho M.A."/>
            <person name="David-Palma M."/>
            <person name="Shea T."/>
            <person name="Bowers K."/>
            <person name="McGinley-Smith S."/>
            <person name="Mohammad A.W."/>
            <person name="Gnirke A."/>
            <person name="Yurkov A.M."/>
            <person name="Nowrousian M."/>
            <person name="Sun S."/>
            <person name="Cuomo C.A."/>
            <person name="Heitman J."/>
        </authorList>
    </citation>
    <scope>NUCLEOTIDE SEQUENCE [LARGE SCALE GENOMIC DNA]</scope>
    <source>
        <strain evidence="2 3">PYCC6329</strain>
    </source>
</reference>
<feature type="compositionally biased region" description="Basic and acidic residues" evidence="1">
    <location>
        <begin position="921"/>
        <end position="948"/>
    </location>
</feature>
<feature type="compositionally biased region" description="Low complexity" evidence="1">
    <location>
        <begin position="666"/>
        <end position="678"/>
    </location>
</feature>
<feature type="region of interest" description="Disordered" evidence="1">
    <location>
        <begin position="502"/>
        <end position="546"/>
    </location>
</feature>
<accession>A0AAX4KCN4</accession>
<evidence type="ECO:0000313" key="2">
    <source>
        <dbReference type="EMBL" id="WWD03939.1"/>
    </source>
</evidence>
<feature type="compositionally biased region" description="Low complexity" evidence="1">
    <location>
        <begin position="402"/>
        <end position="418"/>
    </location>
</feature>
<feature type="region of interest" description="Disordered" evidence="1">
    <location>
        <begin position="903"/>
        <end position="954"/>
    </location>
</feature>
<feature type="compositionally biased region" description="Low complexity" evidence="1">
    <location>
        <begin position="809"/>
        <end position="821"/>
    </location>
</feature>
<keyword evidence="3" id="KW-1185">Reference proteome</keyword>
<feature type="compositionally biased region" description="Basic residues" evidence="1">
    <location>
        <begin position="714"/>
        <end position="740"/>
    </location>
</feature>
<dbReference type="KEGG" id="ker:91100801"/>
<feature type="compositionally biased region" description="Polar residues" evidence="1">
    <location>
        <begin position="1"/>
        <end position="11"/>
    </location>
</feature>
<feature type="compositionally biased region" description="Acidic residues" evidence="1">
    <location>
        <begin position="772"/>
        <end position="785"/>
    </location>
</feature>
<feature type="compositionally biased region" description="Polar residues" evidence="1">
    <location>
        <begin position="387"/>
        <end position="401"/>
    </location>
</feature>
<feature type="region of interest" description="Disordered" evidence="1">
    <location>
        <begin position="212"/>
        <end position="251"/>
    </location>
</feature>
<feature type="compositionally biased region" description="Polar residues" evidence="1">
    <location>
        <begin position="502"/>
        <end position="519"/>
    </location>
</feature>
<feature type="compositionally biased region" description="Acidic residues" evidence="1">
    <location>
        <begin position="911"/>
        <end position="920"/>
    </location>
</feature>
<feature type="compositionally biased region" description="Polar residues" evidence="1">
    <location>
        <begin position="284"/>
        <end position="322"/>
    </location>
</feature>